<dbReference type="Gene3D" id="2.40.10.120">
    <property type="match status" value="1"/>
</dbReference>
<comment type="caution">
    <text evidence="6">The sequence shown here is derived from an EMBL/GenBank/DDBJ whole genome shotgun (WGS) entry which is preliminary data.</text>
</comment>
<feature type="compositionally biased region" description="Basic and acidic residues" evidence="4">
    <location>
        <begin position="63"/>
        <end position="80"/>
    </location>
</feature>
<evidence type="ECO:0000313" key="7">
    <source>
        <dbReference type="Proteomes" id="UP000639772"/>
    </source>
</evidence>
<feature type="domain" description="Protease Do-like PDZ" evidence="5">
    <location>
        <begin position="337"/>
        <end position="450"/>
    </location>
</feature>
<dbReference type="InterPro" id="IPR041517">
    <property type="entry name" value="DEGP_PDZ"/>
</dbReference>
<dbReference type="Pfam" id="PF17815">
    <property type="entry name" value="PDZ_3"/>
    <property type="match status" value="1"/>
</dbReference>
<dbReference type="EMBL" id="JADCNM010000333">
    <property type="protein sequence ID" value="KAG0448194.1"/>
    <property type="molecule type" value="Genomic_DNA"/>
</dbReference>
<reference evidence="6 7" key="1">
    <citation type="journal article" date="2020" name="Nat. Food">
        <title>A phased Vanilla planifolia genome enables genetic improvement of flavour and production.</title>
        <authorList>
            <person name="Hasing T."/>
            <person name="Tang H."/>
            <person name="Brym M."/>
            <person name="Khazi F."/>
            <person name="Huang T."/>
            <person name="Chambers A.H."/>
        </authorList>
    </citation>
    <scope>NUCLEOTIDE SEQUENCE [LARGE SCALE GENOMIC DNA]</scope>
    <source>
        <tissue evidence="6">Leaf</tissue>
    </source>
</reference>
<feature type="compositionally biased region" description="Basic residues" evidence="4">
    <location>
        <begin position="1"/>
        <end position="15"/>
    </location>
</feature>
<dbReference type="PANTHER" id="PTHR45980:SF18">
    <property type="entry name" value="PROTEASE DO-LIKE 9"/>
    <property type="match status" value="1"/>
</dbReference>
<keyword evidence="3" id="KW-0720">Serine protease</keyword>
<dbReference type="PANTHER" id="PTHR45980">
    <property type="match status" value="1"/>
</dbReference>
<sequence length="453" mass="49816">MEPSKSKRKRGRQPKKPIAETMDLQLPSSSPAAEEGQAYLGNSSPKSSHRARGRPRKIPRQSIPEDKLSSGDNKAPDSAKRVSQQVMSSNGEQADLMMVAAAGEPPPRWEEVAKVVPSMDAVVKVFCVHTEPNFSLPWQRKRQYSSSSSGFIIGGRRVLTNAHSVEHYTQVKLKKRGSDTKYLATVLAIGTECDIAMLTVSDDEFWDGVSPIQFGNLPALQDNVAVVGYPIGGDTISVTSGVVSRMEILSYVHGSTELLGLQQGSIVLRRGFPMLGIEWQKMENPDLRKAMGMTSGQKGVRVRRIEPTAPESLGDVDKKEDKSIGVGMGFVERIGYGKDYEYDAPVKLLDKHLHAMAQSHDEQLVVVSQVLVADINIGYEDIVNTQVHAFNGKPVKNLKSLANMVENSVDEFLRFDLEYDQIVVLQTEKAKAATLDILTTHCIPSAMSQDLKK</sequence>
<dbReference type="OrthoDB" id="4217619at2759"/>
<proteinExistence type="predicted"/>
<feature type="compositionally biased region" description="Basic residues" evidence="4">
    <location>
        <begin position="47"/>
        <end position="59"/>
    </location>
</feature>
<protein>
    <recommendedName>
        <fullName evidence="5">Protease Do-like PDZ domain-containing protein</fullName>
    </recommendedName>
</protein>
<dbReference type="AlphaFoldDB" id="A0A835U3J0"/>
<evidence type="ECO:0000256" key="1">
    <source>
        <dbReference type="ARBA" id="ARBA00022670"/>
    </source>
</evidence>
<name>A0A835U3J0_VANPL</name>
<dbReference type="Gene3D" id="3.20.190.20">
    <property type="match status" value="1"/>
</dbReference>
<evidence type="ECO:0000313" key="6">
    <source>
        <dbReference type="EMBL" id="KAG0448194.1"/>
    </source>
</evidence>
<dbReference type="Proteomes" id="UP000639772">
    <property type="component" value="Unassembled WGS sequence"/>
</dbReference>
<feature type="region of interest" description="Disordered" evidence="4">
    <location>
        <begin position="1"/>
        <end position="89"/>
    </location>
</feature>
<evidence type="ECO:0000256" key="2">
    <source>
        <dbReference type="ARBA" id="ARBA00022801"/>
    </source>
</evidence>
<dbReference type="SUPFAM" id="SSF50494">
    <property type="entry name" value="Trypsin-like serine proteases"/>
    <property type="match status" value="1"/>
</dbReference>
<dbReference type="InterPro" id="IPR009003">
    <property type="entry name" value="Peptidase_S1_PA"/>
</dbReference>
<organism evidence="6 7">
    <name type="scientific">Vanilla planifolia</name>
    <name type="common">Vanilla</name>
    <dbReference type="NCBI Taxonomy" id="51239"/>
    <lineage>
        <taxon>Eukaryota</taxon>
        <taxon>Viridiplantae</taxon>
        <taxon>Streptophyta</taxon>
        <taxon>Embryophyta</taxon>
        <taxon>Tracheophyta</taxon>
        <taxon>Spermatophyta</taxon>
        <taxon>Magnoliopsida</taxon>
        <taxon>Liliopsida</taxon>
        <taxon>Asparagales</taxon>
        <taxon>Orchidaceae</taxon>
        <taxon>Vanilloideae</taxon>
        <taxon>Vanilleae</taxon>
        <taxon>Vanilla</taxon>
    </lineage>
</organism>
<dbReference type="InterPro" id="IPR046449">
    <property type="entry name" value="DEGP_PDZ_sf"/>
</dbReference>
<gene>
    <name evidence="6" type="ORF">HPP92_027938</name>
</gene>
<dbReference type="FunFam" id="2.40.10.10:FF:000131">
    <property type="entry name" value="Protease Do-like 9"/>
    <property type="match status" value="1"/>
</dbReference>
<evidence type="ECO:0000259" key="5">
    <source>
        <dbReference type="Pfam" id="PF17815"/>
    </source>
</evidence>
<dbReference type="Pfam" id="PF13365">
    <property type="entry name" value="Trypsin_2"/>
    <property type="match status" value="1"/>
</dbReference>
<dbReference type="GO" id="GO:0006508">
    <property type="term" value="P:proteolysis"/>
    <property type="evidence" value="ECO:0007669"/>
    <property type="project" value="UniProtKB-KW"/>
</dbReference>
<evidence type="ECO:0000256" key="3">
    <source>
        <dbReference type="ARBA" id="ARBA00022825"/>
    </source>
</evidence>
<accession>A0A835U3J0</accession>
<keyword evidence="1" id="KW-0645">Protease</keyword>
<dbReference type="GO" id="GO:0004252">
    <property type="term" value="F:serine-type endopeptidase activity"/>
    <property type="evidence" value="ECO:0007669"/>
    <property type="project" value="TreeGrafter"/>
</dbReference>
<keyword evidence="2" id="KW-0378">Hydrolase</keyword>
<evidence type="ECO:0000256" key="4">
    <source>
        <dbReference type="SAM" id="MobiDB-lite"/>
    </source>
</evidence>